<dbReference type="InterPro" id="IPR006043">
    <property type="entry name" value="NCS2"/>
</dbReference>
<evidence type="ECO:0000256" key="4">
    <source>
        <dbReference type="ARBA" id="ARBA00022989"/>
    </source>
</evidence>
<feature type="transmembrane region" description="Helical" evidence="7">
    <location>
        <begin position="720"/>
        <end position="740"/>
    </location>
</feature>
<dbReference type="PANTHER" id="PTHR11119">
    <property type="entry name" value="XANTHINE-URACIL / VITAMIN C PERMEASE FAMILY MEMBER"/>
    <property type="match status" value="1"/>
</dbReference>
<evidence type="ECO:0000256" key="1">
    <source>
        <dbReference type="ARBA" id="ARBA00004141"/>
    </source>
</evidence>
<feature type="transmembrane region" description="Helical" evidence="7">
    <location>
        <begin position="318"/>
        <end position="339"/>
    </location>
</feature>
<protein>
    <recommendedName>
        <fullName evidence="10">Nucleobase-ascorbate transporter 12</fullName>
    </recommendedName>
</protein>
<evidence type="ECO:0008006" key="10">
    <source>
        <dbReference type="Google" id="ProtNLM"/>
    </source>
</evidence>
<feature type="transmembrane region" description="Helical" evidence="7">
    <location>
        <begin position="600"/>
        <end position="619"/>
    </location>
</feature>
<feature type="transmembrane region" description="Helical" evidence="7">
    <location>
        <begin position="376"/>
        <end position="394"/>
    </location>
</feature>
<keyword evidence="3 7" id="KW-0812">Transmembrane</keyword>
<feature type="compositionally biased region" description="Low complexity" evidence="6">
    <location>
        <begin position="20"/>
        <end position="30"/>
    </location>
</feature>
<evidence type="ECO:0000256" key="2">
    <source>
        <dbReference type="ARBA" id="ARBA00008821"/>
    </source>
</evidence>
<keyword evidence="4 7" id="KW-1133">Transmembrane helix</keyword>
<evidence type="ECO:0000313" key="9">
    <source>
        <dbReference type="Proteomes" id="UP001318860"/>
    </source>
</evidence>
<evidence type="ECO:0000313" key="8">
    <source>
        <dbReference type="EMBL" id="KAK6163506.1"/>
    </source>
</evidence>
<evidence type="ECO:0000256" key="6">
    <source>
        <dbReference type="SAM" id="MobiDB-lite"/>
    </source>
</evidence>
<feature type="compositionally biased region" description="Polar residues" evidence="6">
    <location>
        <begin position="41"/>
        <end position="51"/>
    </location>
</feature>
<feature type="transmembrane region" description="Helical" evidence="7">
    <location>
        <begin position="433"/>
        <end position="452"/>
    </location>
</feature>
<feature type="compositionally biased region" description="Basic and acidic residues" evidence="6">
    <location>
        <begin position="93"/>
        <end position="123"/>
    </location>
</feature>
<feature type="transmembrane region" description="Helical" evidence="7">
    <location>
        <begin position="219"/>
        <end position="237"/>
    </location>
</feature>
<dbReference type="Proteomes" id="UP001318860">
    <property type="component" value="Unassembled WGS sequence"/>
</dbReference>
<organism evidence="8 9">
    <name type="scientific">Rehmannia glutinosa</name>
    <name type="common">Chinese foxglove</name>
    <dbReference type="NCBI Taxonomy" id="99300"/>
    <lineage>
        <taxon>Eukaryota</taxon>
        <taxon>Viridiplantae</taxon>
        <taxon>Streptophyta</taxon>
        <taxon>Embryophyta</taxon>
        <taxon>Tracheophyta</taxon>
        <taxon>Spermatophyta</taxon>
        <taxon>Magnoliopsida</taxon>
        <taxon>eudicotyledons</taxon>
        <taxon>Gunneridae</taxon>
        <taxon>Pentapetalae</taxon>
        <taxon>asterids</taxon>
        <taxon>lamiids</taxon>
        <taxon>Lamiales</taxon>
        <taxon>Orobanchaceae</taxon>
        <taxon>Rehmannieae</taxon>
        <taxon>Rehmannia</taxon>
    </lineage>
</organism>
<comment type="similarity">
    <text evidence="2">Belongs to the nucleobase:cation symporter-2 (NCS2) (TC 2.A.40) family.</text>
</comment>
<comment type="caution">
    <text evidence="8">The sequence shown here is derived from an EMBL/GenBank/DDBJ whole genome shotgun (WGS) entry which is preliminary data.</text>
</comment>
<gene>
    <name evidence="8" type="ORF">DH2020_000370</name>
</gene>
<dbReference type="EMBL" id="JABTTQ020000001">
    <property type="protein sequence ID" value="KAK6163506.1"/>
    <property type="molecule type" value="Genomic_DNA"/>
</dbReference>
<keyword evidence="5 7" id="KW-0472">Membrane</keyword>
<sequence>MASSDPSKKPRPGPWPPAPDSAAMPPSSWAKRTGFRPKFSGETNASDSGQITALPPPQPPVQAQTRPKQTDTTLDLEAGRPRPGPTSNGEAVVAKDRAREKEKEKEKEKEHTPPVRKRRDSDGGKNLAANGQPAAAGEGSRRAVRNEEVATVDMLPQSVLDDDGFVARHSHMKYELRDTPGLVPIGLYGFQHFLSMLGSLILIPLVIVPAMGGTYEDTANVVSTVMFISGVTTLLHISFGSRLPLIQGPSFVFLAPALAIINSPEFLGLNGNCASSIGEKLRLVCLGTKLGDVEDKSLCWPQMQHTDVLHIMKELQGAIIIGSAFQAFLGYSGLLTILLSKYHFQKSLGVYIQLLGKKISGSRGSDAEMLTSLKKLINPVVVAPTIAAVGLSFYSYGFPRVGTCIEIGVVQILLVIIFSLYLRKISILGHRVFLIYAVPLGLFITWCTAFLLTQSGIYSYKGCDANIPASNIISDHCRRHVSRMKSCRVDTSHALTSSPWFRFPYPLQWGMPVFHWKMALVMCLVSIISSVDSVGSYHASSLLVASRPPTPGVVSRGIGLEGLTSILAGLWGTGTGSTTLTENVHTIAVTKMGSRRAVELGACLMIVLSLVGKVGGFIASIPEVMVAALLCFMWAMLTALGLSNLRYSEAGSSRNIIIVGLSLFFSFHTSLLSAIWSLSKLKLVCPKLLPTLHCSFSWSNPNQIWRGMHALPFLLANLNYVLNTLLSLHMVIAFLVAVILDNTVPGSKQERGVYVWSEPEAARREPAVSKDYELPFRVGKIFRWVKWVGL</sequence>
<feature type="region of interest" description="Disordered" evidence="6">
    <location>
        <begin position="1"/>
        <end position="144"/>
    </location>
</feature>
<proteinExistence type="inferred from homology"/>
<feature type="transmembrane region" description="Helical" evidence="7">
    <location>
        <begin position="625"/>
        <end position="645"/>
    </location>
</feature>
<comment type="subcellular location">
    <subcellularLocation>
        <location evidence="1">Membrane</location>
        <topology evidence="1">Multi-pass membrane protein</topology>
    </subcellularLocation>
</comment>
<evidence type="ECO:0000256" key="5">
    <source>
        <dbReference type="ARBA" id="ARBA00023136"/>
    </source>
</evidence>
<accession>A0ABR0XWC3</accession>
<feature type="transmembrane region" description="Helical" evidence="7">
    <location>
        <begin position="182"/>
        <end position="207"/>
    </location>
</feature>
<name>A0ABR0XWC3_REHGL</name>
<keyword evidence="9" id="KW-1185">Reference proteome</keyword>
<dbReference type="Pfam" id="PF00860">
    <property type="entry name" value="Xan_ur_permease"/>
    <property type="match status" value="2"/>
</dbReference>
<reference evidence="8 9" key="1">
    <citation type="journal article" date="2021" name="Comput. Struct. Biotechnol. J.">
        <title>De novo genome assembly of the potent medicinal plant Rehmannia glutinosa using nanopore technology.</title>
        <authorList>
            <person name="Ma L."/>
            <person name="Dong C."/>
            <person name="Song C."/>
            <person name="Wang X."/>
            <person name="Zheng X."/>
            <person name="Niu Y."/>
            <person name="Chen S."/>
            <person name="Feng W."/>
        </authorList>
    </citation>
    <scope>NUCLEOTIDE SEQUENCE [LARGE SCALE GENOMIC DNA]</scope>
    <source>
        <strain evidence="8">DH-2019</strain>
    </source>
</reference>
<feature type="transmembrane region" description="Helical" evidence="7">
    <location>
        <begin position="657"/>
        <end position="678"/>
    </location>
</feature>
<feature type="transmembrane region" description="Helical" evidence="7">
    <location>
        <begin position="400"/>
        <end position="421"/>
    </location>
</feature>
<evidence type="ECO:0000256" key="7">
    <source>
        <dbReference type="SAM" id="Phobius"/>
    </source>
</evidence>
<evidence type="ECO:0000256" key="3">
    <source>
        <dbReference type="ARBA" id="ARBA00022692"/>
    </source>
</evidence>